<dbReference type="SUPFAM" id="SSF54506">
    <property type="entry name" value="Diaminopimelate epimerase-like"/>
    <property type="match status" value="1"/>
</dbReference>
<dbReference type="Proteomes" id="UP001281410">
    <property type="component" value="Unassembled WGS sequence"/>
</dbReference>
<evidence type="ECO:0000313" key="3">
    <source>
        <dbReference type="Proteomes" id="UP001281410"/>
    </source>
</evidence>
<organism evidence="2 3">
    <name type="scientific">Dipteronia sinensis</name>
    <dbReference type="NCBI Taxonomy" id="43782"/>
    <lineage>
        <taxon>Eukaryota</taxon>
        <taxon>Viridiplantae</taxon>
        <taxon>Streptophyta</taxon>
        <taxon>Embryophyta</taxon>
        <taxon>Tracheophyta</taxon>
        <taxon>Spermatophyta</taxon>
        <taxon>Magnoliopsida</taxon>
        <taxon>eudicotyledons</taxon>
        <taxon>Gunneridae</taxon>
        <taxon>Pentapetalae</taxon>
        <taxon>rosids</taxon>
        <taxon>malvids</taxon>
        <taxon>Sapindales</taxon>
        <taxon>Sapindaceae</taxon>
        <taxon>Hippocastanoideae</taxon>
        <taxon>Acereae</taxon>
        <taxon>Dipteronia</taxon>
    </lineage>
</organism>
<dbReference type="Pfam" id="PF02567">
    <property type="entry name" value="PhzC-PhzF"/>
    <property type="match status" value="1"/>
</dbReference>
<dbReference type="GO" id="GO:0005737">
    <property type="term" value="C:cytoplasm"/>
    <property type="evidence" value="ECO:0007669"/>
    <property type="project" value="TreeGrafter"/>
</dbReference>
<feature type="active site" evidence="1">
    <location>
        <position position="50"/>
    </location>
</feature>
<evidence type="ECO:0000313" key="2">
    <source>
        <dbReference type="EMBL" id="KAK3180243.1"/>
    </source>
</evidence>
<dbReference type="AlphaFoldDB" id="A0AAD9ZI88"/>
<sequence>MSRSYAFRTSDVFTSHAYAGNQLGIITLPQSNPLSQSDKQKIAQEFNLSETIFVHDPDTSTSPAHVVVDIFTPYSEIPFAGHPTIGAIHHILTHLLPSHDKVIVDLKAGAVVGTLDRDTGFAAAEIPQEFHRHARTPGWDAVVASQPGLSGDGGKAEQLALVSIVRGMNFMLVDLSEKPEMLTRVVVTKSDPATGDDLDEGWPQTLVGTLFYVRKDDRGDGVHRFDQRVVVIGLEDPATGSASCSFTAYLALEMGGANAVHRFELIQGEQMGRKSVIATEVTLDEGGKKITKLMMSGQCKNVMKGEIEL</sequence>
<evidence type="ECO:0008006" key="4">
    <source>
        <dbReference type="Google" id="ProtNLM"/>
    </source>
</evidence>
<name>A0AAD9ZI88_9ROSI</name>
<dbReference type="PIRSF" id="PIRSF016184">
    <property type="entry name" value="PhzC_PhzF"/>
    <property type="match status" value="1"/>
</dbReference>
<accession>A0AAD9ZI88</accession>
<dbReference type="InterPro" id="IPR003719">
    <property type="entry name" value="Phenazine_PhzF-like"/>
</dbReference>
<proteinExistence type="predicted"/>
<keyword evidence="3" id="KW-1185">Reference proteome</keyword>
<comment type="caution">
    <text evidence="2">The sequence shown here is derived from an EMBL/GenBank/DDBJ whole genome shotgun (WGS) entry which is preliminary data.</text>
</comment>
<dbReference type="PANTHER" id="PTHR13774:SF32">
    <property type="entry name" value="ANTISENSE-ENHANCING SEQUENCE 1"/>
    <property type="match status" value="1"/>
</dbReference>
<gene>
    <name evidence="2" type="ORF">Dsin_032746</name>
</gene>
<dbReference type="GO" id="GO:0016853">
    <property type="term" value="F:isomerase activity"/>
    <property type="evidence" value="ECO:0007669"/>
    <property type="project" value="TreeGrafter"/>
</dbReference>
<dbReference type="Gene3D" id="3.10.310.10">
    <property type="entry name" value="Diaminopimelate Epimerase, Chain A, domain 1"/>
    <property type="match status" value="2"/>
</dbReference>
<dbReference type="NCBIfam" id="TIGR00654">
    <property type="entry name" value="PhzF_family"/>
    <property type="match status" value="1"/>
</dbReference>
<protein>
    <recommendedName>
        <fullName evidence="4">Phenazine biosynthesis PhzC/PhzF protein</fullName>
    </recommendedName>
</protein>
<dbReference type="PANTHER" id="PTHR13774">
    <property type="entry name" value="PHENAZINE BIOSYNTHESIS PROTEIN"/>
    <property type="match status" value="1"/>
</dbReference>
<evidence type="ECO:0000256" key="1">
    <source>
        <dbReference type="PIRSR" id="PIRSR016184-1"/>
    </source>
</evidence>
<dbReference type="EMBL" id="JANJYJ010000115">
    <property type="protein sequence ID" value="KAK3180243.1"/>
    <property type="molecule type" value="Genomic_DNA"/>
</dbReference>
<reference evidence="2" key="1">
    <citation type="journal article" date="2023" name="Plant J.">
        <title>Genome sequences and population genomics provide insights into the demographic history, inbreeding, and mutation load of two 'living fossil' tree species of Dipteronia.</title>
        <authorList>
            <person name="Feng Y."/>
            <person name="Comes H.P."/>
            <person name="Chen J."/>
            <person name="Zhu S."/>
            <person name="Lu R."/>
            <person name="Zhang X."/>
            <person name="Li P."/>
            <person name="Qiu J."/>
            <person name="Olsen K.M."/>
            <person name="Qiu Y."/>
        </authorList>
    </citation>
    <scope>NUCLEOTIDE SEQUENCE</scope>
    <source>
        <strain evidence="2">NBL</strain>
    </source>
</reference>